<gene>
    <name evidence="1" type="ORF">NEOLI_005187</name>
</gene>
<sequence>MVARNDQLFWPDRHMVPPSSAENVPVFNDPSQPAGYLDIDKIPQEGIPVCNSKDYGDIRRMYGPNCFQIIAVILDGCEVIRSVNPVLTRPGYFYRRRNLRLSVQLLFSQKTPSSFELETINIISEFARRAGWKDPKRWAEKYLVNLVRNIPDNENELRSPGKVDWLNTSRSMQTDKNTDIGLPTGENPTLSPVLSNTLQFVPFNYKYSQIGKPSKMTQSLLKKSSFNDIP</sequence>
<name>A0A1U7LL86_NEOID</name>
<accession>A0A1U7LL86</accession>
<keyword evidence="2" id="KW-1185">Reference proteome</keyword>
<organism evidence="1 2">
    <name type="scientific">Neolecta irregularis (strain DAH-3)</name>
    <dbReference type="NCBI Taxonomy" id="1198029"/>
    <lineage>
        <taxon>Eukaryota</taxon>
        <taxon>Fungi</taxon>
        <taxon>Dikarya</taxon>
        <taxon>Ascomycota</taxon>
        <taxon>Taphrinomycotina</taxon>
        <taxon>Neolectales</taxon>
        <taxon>Neolectaceae</taxon>
        <taxon>Neolecta</taxon>
    </lineage>
</organism>
<proteinExistence type="predicted"/>
<reference evidence="1 2" key="1">
    <citation type="submission" date="2016-04" db="EMBL/GenBank/DDBJ databases">
        <title>Evolutionary innovation and constraint leading to complex multicellularity in the Ascomycota.</title>
        <authorList>
            <person name="Cisse O."/>
            <person name="Nguyen A."/>
            <person name="Hewitt D.A."/>
            <person name="Jedd G."/>
            <person name="Stajich J.E."/>
        </authorList>
    </citation>
    <scope>NUCLEOTIDE SEQUENCE [LARGE SCALE GENOMIC DNA]</scope>
    <source>
        <strain evidence="1 2">DAH-3</strain>
    </source>
</reference>
<dbReference type="Proteomes" id="UP000186594">
    <property type="component" value="Unassembled WGS sequence"/>
</dbReference>
<protein>
    <submittedName>
        <fullName evidence="1">Uncharacterized protein</fullName>
    </submittedName>
</protein>
<evidence type="ECO:0000313" key="1">
    <source>
        <dbReference type="EMBL" id="OLL23353.1"/>
    </source>
</evidence>
<evidence type="ECO:0000313" key="2">
    <source>
        <dbReference type="Proteomes" id="UP000186594"/>
    </source>
</evidence>
<dbReference type="AlphaFoldDB" id="A0A1U7LL86"/>
<comment type="caution">
    <text evidence="1">The sequence shown here is derived from an EMBL/GenBank/DDBJ whole genome shotgun (WGS) entry which is preliminary data.</text>
</comment>
<dbReference type="EMBL" id="LXFE01001778">
    <property type="protein sequence ID" value="OLL23353.1"/>
    <property type="molecule type" value="Genomic_DNA"/>
</dbReference>